<proteinExistence type="inferred from homology"/>
<dbReference type="Pfam" id="PF01470">
    <property type="entry name" value="Peptidase_C15"/>
    <property type="match status" value="1"/>
</dbReference>
<dbReference type="SUPFAM" id="SSF53182">
    <property type="entry name" value="Pyrrolidone carboxyl peptidase (pyroglutamate aminopeptidase)"/>
    <property type="match status" value="1"/>
</dbReference>
<evidence type="ECO:0000313" key="9">
    <source>
        <dbReference type="EMBL" id="BAI64422.1"/>
    </source>
</evidence>
<accession>D2NRZ6</accession>
<dbReference type="GO" id="GO:0016920">
    <property type="term" value="F:pyroglutamyl-peptidase activity"/>
    <property type="evidence" value="ECO:0007669"/>
    <property type="project" value="InterPro"/>
</dbReference>
<keyword evidence="5" id="KW-0378">Hydrolase</keyword>
<evidence type="ECO:0000256" key="8">
    <source>
        <dbReference type="ARBA" id="ARBA00031559"/>
    </source>
</evidence>
<dbReference type="PANTHER" id="PTHR23402">
    <property type="entry name" value="PROTEASE FAMILY C15 PYROGLUTAMYL-PEPTIDASE I-RELATED"/>
    <property type="match status" value="1"/>
</dbReference>
<evidence type="ECO:0000256" key="2">
    <source>
        <dbReference type="ARBA" id="ARBA00019191"/>
    </source>
</evidence>
<dbReference type="PANTHER" id="PTHR23402:SF1">
    <property type="entry name" value="PYROGLUTAMYL-PEPTIDASE I"/>
    <property type="match status" value="1"/>
</dbReference>
<evidence type="ECO:0000256" key="7">
    <source>
        <dbReference type="ARBA" id="ARBA00030836"/>
    </source>
</evidence>
<dbReference type="InterPro" id="IPR036440">
    <property type="entry name" value="Peptidase_C15-like_sf"/>
</dbReference>
<evidence type="ECO:0000313" key="10">
    <source>
        <dbReference type="Proteomes" id="UP000001883"/>
    </source>
</evidence>
<keyword evidence="6" id="KW-0788">Thiol protease</keyword>
<name>D2NRZ6_ROTMD</name>
<comment type="similarity">
    <text evidence="1">Belongs to the peptidase C15 family.</text>
</comment>
<keyword evidence="10" id="KW-1185">Reference proteome</keyword>
<dbReference type="eggNOG" id="COG2039">
    <property type="taxonomic scope" value="Bacteria"/>
</dbReference>
<organism evidence="9 10">
    <name type="scientific">Rothia mucilaginosa (strain DY-18)</name>
    <name type="common">Stomatococcus mucilaginosus</name>
    <dbReference type="NCBI Taxonomy" id="680646"/>
    <lineage>
        <taxon>Bacteria</taxon>
        <taxon>Bacillati</taxon>
        <taxon>Actinomycetota</taxon>
        <taxon>Actinomycetes</taxon>
        <taxon>Micrococcales</taxon>
        <taxon>Micrococcaceae</taxon>
        <taxon>Rothia</taxon>
    </lineage>
</organism>
<dbReference type="AlphaFoldDB" id="D2NRZ6"/>
<sequence>MTMATTPTQARTLLLTFFGPFPGVPVNPTVALAEGAQRLLTRMRPDLNVITRELPVSYDGSSTALRAALQEVQPDALISLGVAVGRDVVSLEQVTINLDSAGIEDNDGDQRCDEPIAPGGQEAYFSSLPVRASFERLRAAGEPVEISYTAGTYVCNHVFYEGQRISRELGLSIPAGFVHVPATCADGEKTTEDTGMTAHRDAGGVVRDEQGIPQLPESTVVRIIAEVASDTLPAVN</sequence>
<dbReference type="EMBL" id="AP011540">
    <property type="protein sequence ID" value="BAI64422.1"/>
    <property type="molecule type" value="Genomic_DNA"/>
</dbReference>
<dbReference type="Proteomes" id="UP000001883">
    <property type="component" value="Chromosome"/>
</dbReference>
<dbReference type="MEROPS" id="C15.001"/>
<reference evidence="9 10" key="3">
    <citation type="journal article" date="2010" name="Sequencing">
        <title>Complete Genome Sequence of Rothia mucilaginosa DY-18: A Clinical Isolate with Dense Meshwork-Like Structures from a Persistent Apical Periodontitis Lesion.</title>
        <authorList>
            <person name="Yamane K."/>
            <person name="Nambu T."/>
            <person name="Yamanaka T."/>
            <person name="Mashimo C."/>
            <person name="Sugimori C."/>
            <person name="Leung K.-P."/>
            <person name="Fukushima H."/>
        </authorList>
    </citation>
    <scope>NUCLEOTIDE SEQUENCE [LARGE SCALE GENOMIC DNA]</scope>
    <source>
        <strain evidence="9 10">DY-18</strain>
    </source>
</reference>
<evidence type="ECO:0000256" key="3">
    <source>
        <dbReference type="ARBA" id="ARBA00022490"/>
    </source>
</evidence>
<dbReference type="CDD" id="cd00501">
    <property type="entry name" value="Peptidase_C15"/>
    <property type="match status" value="1"/>
</dbReference>
<dbReference type="STRING" id="680646.RMDY18_05900"/>
<dbReference type="GO" id="GO:0005829">
    <property type="term" value="C:cytosol"/>
    <property type="evidence" value="ECO:0007669"/>
    <property type="project" value="InterPro"/>
</dbReference>
<evidence type="ECO:0000256" key="5">
    <source>
        <dbReference type="ARBA" id="ARBA00022801"/>
    </source>
</evidence>
<protein>
    <recommendedName>
        <fullName evidence="2">Pyrrolidone-carboxylate peptidase</fullName>
    </recommendedName>
    <alternativeName>
        <fullName evidence="7">5-oxoprolyl-peptidase</fullName>
    </alternativeName>
    <alternativeName>
        <fullName evidence="8">Pyroglutamyl-peptidase I</fullName>
    </alternativeName>
</protein>
<dbReference type="PRINTS" id="PR00706">
    <property type="entry name" value="PYROGLUPTASE"/>
</dbReference>
<dbReference type="Gene3D" id="3.40.630.20">
    <property type="entry name" value="Peptidase C15, pyroglutamyl peptidase I-like"/>
    <property type="match status" value="1"/>
</dbReference>
<dbReference type="HOGENOM" id="CLU_043960_4_2_11"/>
<dbReference type="KEGG" id="rmu:RMDY18_05900"/>
<dbReference type="InterPro" id="IPR000816">
    <property type="entry name" value="Peptidase_C15"/>
</dbReference>
<reference evidence="9 10" key="2">
    <citation type="journal article" date="2010" name="J Osaka Dent Univ">
        <title>Isolation and identification of Rothia mucilaginosa from persistent apical periodontitis lesions.</title>
        <authorList>
            <person name="Yamane K."/>
            <person name="Yoshida M."/>
            <person name="Fujihira T."/>
            <person name="Baba T."/>
            <person name="Tsuji N."/>
            <person name="Hayashi H."/>
            <person name="Sugimori C."/>
            <person name="Yamanaka T."/>
            <person name="Mashimo C."/>
            <person name="Nambu T."/>
            <person name="Kawai H."/>
            <person name="Fukushima H."/>
        </authorList>
    </citation>
    <scope>NUCLEOTIDE SEQUENCE [LARGE SCALE GENOMIC DNA]</scope>
    <source>
        <strain evidence="9 10">DY-18</strain>
    </source>
</reference>
<evidence type="ECO:0000256" key="4">
    <source>
        <dbReference type="ARBA" id="ARBA00022670"/>
    </source>
</evidence>
<dbReference type="GO" id="GO:0006508">
    <property type="term" value="P:proteolysis"/>
    <property type="evidence" value="ECO:0007669"/>
    <property type="project" value="UniProtKB-KW"/>
</dbReference>
<evidence type="ECO:0000256" key="1">
    <source>
        <dbReference type="ARBA" id="ARBA00006641"/>
    </source>
</evidence>
<gene>
    <name evidence="9" type="ordered locus">RMDY18_05900</name>
</gene>
<reference evidence="10" key="1">
    <citation type="submission" date="2009-07" db="EMBL/GenBank/DDBJ databases">
        <title>Complete genome sequence of Rothia mucilaginosa DJ.</title>
        <authorList>
            <person name="Yamane K."/>
            <person name="Nambu T."/>
            <person name="Mashimo C."/>
            <person name="Sugimori C."/>
            <person name="Yamanaka T."/>
            <person name="Leung K."/>
            <person name="Fukushima H."/>
        </authorList>
    </citation>
    <scope>NUCLEOTIDE SEQUENCE [LARGE SCALE GENOMIC DNA]</scope>
    <source>
        <strain evidence="10">DY-18</strain>
    </source>
</reference>
<dbReference type="InterPro" id="IPR016125">
    <property type="entry name" value="Peptidase_C15-like"/>
</dbReference>
<evidence type="ECO:0000256" key="6">
    <source>
        <dbReference type="ARBA" id="ARBA00022807"/>
    </source>
</evidence>
<keyword evidence="3" id="KW-0963">Cytoplasm</keyword>
<keyword evidence="4" id="KW-0645">Protease</keyword>